<dbReference type="EMBL" id="ML732225">
    <property type="protein sequence ID" value="KAB8073514.1"/>
    <property type="molecule type" value="Genomic_DNA"/>
</dbReference>
<dbReference type="PANTHER" id="PTHR43097">
    <property type="entry name" value="GLUTAMINE-TRNA LIGASE"/>
    <property type="match status" value="1"/>
</dbReference>
<organism evidence="14 15">
    <name type="scientific">Aspergillus leporis</name>
    <dbReference type="NCBI Taxonomy" id="41062"/>
    <lineage>
        <taxon>Eukaryota</taxon>
        <taxon>Fungi</taxon>
        <taxon>Dikarya</taxon>
        <taxon>Ascomycota</taxon>
        <taxon>Pezizomycotina</taxon>
        <taxon>Eurotiomycetes</taxon>
        <taxon>Eurotiomycetidae</taxon>
        <taxon>Eurotiales</taxon>
        <taxon>Aspergillaceae</taxon>
        <taxon>Aspergillus</taxon>
        <taxon>Aspergillus subgen. Circumdati</taxon>
    </lineage>
</organism>
<dbReference type="PANTHER" id="PTHR43097:SF4">
    <property type="entry name" value="GLUTAMINE--TRNA LIGASE"/>
    <property type="match status" value="1"/>
</dbReference>
<dbReference type="InterPro" id="IPR001412">
    <property type="entry name" value="aa-tRNA-synth_I_CS"/>
</dbReference>
<dbReference type="InterPro" id="IPR049437">
    <property type="entry name" value="tRNA-synt_1c_C2"/>
</dbReference>
<dbReference type="AlphaFoldDB" id="A0A5N5X207"/>
<evidence type="ECO:0000256" key="7">
    <source>
        <dbReference type="ARBA" id="ARBA00023146"/>
    </source>
</evidence>
<comment type="similarity">
    <text evidence="1 9">Belongs to the class-I aminoacyl-tRNA synthetase family.</text>
</comment>
<evidence type="ECO:0000256" key="8">
    <source>
        <dbReference type="ARBA" id="ARBA00048270"/>
    </source>
</evidence>
<dbReference type="PRINTS" id="PR00987">
    <property type="entry name" value="TRNASYNTHGLU"/>
</dbReference>
<feature type="domain" description="tRNA synthetases class I (E and Q) anti-codon binding" evidence="13">
    <location>
        <begin position="515"/>
        <end position="572"/>
    </location>
</feature>
<keyword evidence="6 9" id="KW-0648">Protein biosynthesis</keyword>
<dbReference type="GO" id="GO:0006425">
    <property type="term" value="P:glutaminyl-tRNA aminoacylation"/>
    <property type="evidence" value="ECO:0007669"/>
    <property type="project" value="InterPro"/>
</dbReference>
<dbReference type="FunFam" id="2.40.240.10:FF:000015">
    <property type="entry name" value="Glutaminyl-tRNA synthetase"/>
    <property type="match status" value="1"/>
</dbReference>
<evidence type="ECO:0000256" key="3">
    <source>
        <dbReference type="ARBA" id="ARBA00022598"/>
    </source>
</evidence>
<evidence type="ECO:0000259" key="12">
    <source>
        <dbReference type="Pfam" id="PF03950"/>
    </source>
</evidence>
<keyword evidence="7 9" id="KW-0030">Aminoacyl-tRNA synthetase</keyword>
<sequence>MADKVTEATAKLQLDEETGEMVSKGELKKRLQKRAKKAAQEKQRAAKPASDAPAKVNPKPKAEEPTLDPNAMFKQGFLADVYKERPVKNVVTRFPPEPNGYLHLGHAKAIAVNFGFARYHGGVTNLRFDDTNPDAEEEVYFTAIEDIIRWLGFKPHAITYSSDNFQKLYDLAEKMIQMKKAYVCHCNEVDIKLQRGGEAGATPRYRCEHAAQDVETNLQKFRDMRDGKYAPQTAFLRMLQDVEGNPNPQMWDLAAYRIPKEQRPHFRTGNQWKIYPTYDFTHCLCDSFEGITHSLCTTEFIQSRESYEWLNRTLGVYEPMQREYGRLNINGTVMSKRKLKKLVDEKIVRGWDDPRLYTLIGIRRRGVPPGAILSFINELGVTTALTSIQVVRFEQSIRRYLETTVPRLFLVLDPVPVVIEDIGEFEGQDVDVPFSPKDPSMGSYKLRLTKTVYIDRADFREEDSKDYFRLAPGKSVGILKAPYPIKATTFSKDESGKVTEIRAVFDKEGKKPKAFIHWVPEGSRKVTVRVHNHLFKSPDPSAAEGGYLNDINPDSETVYPEALVDSGFEDVRRRAPWPQAEGETSDASGPESVRFQAIRVAYFAMDKDTTEDNIVLNRIVSLKEDPNK</sequence>
<dbReference type="GO" id="GO:0005524">
    <property type="term" value="F:ATP binding"/>
    <property type="evidence" value="ECO:0007669"/>
    <property type="project" value="UniProtKB-KW"/>
</dbReference>
<dbReference type="Pfam" id="PF00749">
    <property type="entry name" value="tRNA-synt_1c"/>
    <property type="match status" value="1"/>
</dbReference>
<keyword evidence="4 9" id="KW-0547">Nucleotide-binding</keyword>
<dbReference type="FunFam" id="2.40.240.10:FF:000007">
    <property type="entry name" value="Glutamine--tRNA ligase"/>
    <property type="match status" value="1"/>
</dbReference>
<evidence type="ECO:0000259" key="13">
    <source>
        <dbReference type="Pfam" id="PF20974"/>
    </source>
</evidence>
<evidence type="ECO:0000256" key="2">
    <source>
        <dbReference type="ARBA" id="ARBA00012836"/>
    </source>
</evidence>
<reference evidence="14 15" key="1">
    <citation type="submission" date="2019-04" db="EMBL/GenBank/DDBJ databases">
        <title>Friends and foes A comparative genomics study of 23 Aspergillus species from section Flavi.</title>
        <authorList>
            <consortium name="DOE Joint Genome Institute"/>
            <person name="Kjaerbolling I."/>
            <person name="Vesth T."/>
            <person name="Frisvad J.C."/>
            <person name="Nybo J.L."/>
            <person name="Theobald S."/>
            <person name="Kildgaard S."/>
            <person name="Isbrandt T."/>
            <person name="Kuo A."/>
            <person name="Sato A."/>
            <person name="Lyhne E.K."/>
            <person name="Kogle M.E."/>
            <person name="Wiebenga A."/>
            <person name="Kun R.S."/>
            <person name="Lubbers R.J."/>
            <person name="Makela M.R."/>
            <person name="Barry K."/>
            <person name="Chovatia M."/>
            <person name="Clum A."/>
            <person name="Daum C."/>
            <person name="Haridas S."/>
            <person name="He G."/>
            <person name="LaButti K."/>
            <person name="Lipzen A."/>
            <person name="Mondo S."/>
            <person name="Riley R."/>
            <person name="Salamov A."/>
            <person name="Simmons B.A."/>
            <person name="Magnuson J.K."/>
            <person name="Henrissat B."/>
            <person name="Mortensen U.H."/>
            <person name="Larsen T.O."/>
            <person name="Devries R.P."/>
            <person name="Grigoriev I.V."/>
            <person name="Machida M."/>
            <person name="Baker S.E."/>
            <person name="Andersen M.R."/>
        </authorList>
    </citation>
    <scope>NUCLEOTIDE SEQUENCE [LARGE SCALE GENOMIC DNA]</scope>
    <source>
        <strain evidence="14 15">CBS 151.66</strain>
    </source>
</reference>
<dbReference type="GO" id="GO:0004819">
    <property type="term" value="F:glutamine-tRNA ligase activity"/>
    <property type="evidence" value="ECO:0007669"/>
    <property type="project" value="UniProtKB-EC"/>
</dbReference>
<dbReference type="InterPro" id="IPR020059">
    <property type="entry name" value="Glu/Gln-tRNA-synth_Ib_codon-bd"/>
</dbReference>
<comment type="catalytic activity">
    <reaction evidence="8">
        <text>tRNA(Gln) + L-glutamine + ATP = L-glutaminyl-tRNA(Gln) + AMP + diphosphate</text>
        <dbReference type="Rhea" id="RHEA:20121"/>
        <dbReference type="Rhea" id="RHEA-COMP:9662"/>
        <dbReference type="Rhea" id="RHEA-COMP:9681"/>
        <dbReference type="ChEBI" id="CHEBI:30616"/>
        <dbReference type="ChEBI" id="CHEBI:33019"/>
        <dbReference type="ChEBI" id="CHEBI:58359"/>
        <dbReference type="ChEBI" id="CHEBI:78442"/>
        <dbReference type="ChEBI" id="CHEBI:78521"/>
        <dbReference type="ChEBI" id="CHEBI:456215"/>
        <dbReference type="EC" id="6.1.1.18"/>
    </reaction>
</comment>
<feature type="domain" description="Glutamyl/glutaminyl-tRNA synthetase class Ib catalytic" evidence="11">
    <location>
        <begin position="90"/>
        <end position="401"/>
    </location>
</feature>
<dbReference type="GO" id="GO:0005829">
    <property type="term" value="C:cytosol"/>
    <property type="evidence" value="ECO:0007669"/>
    <property type="project" value="TreeGrafter"/>
</dbReference>
<dbReference type="SUPFAM" id="SSF52374">
    <property type="entry name" value="Nucleotidylyl transferase"/>
    <property type="match status" value="1"/>
</dbReference>
<dbReference type="InterPro" id="IPR014729">
    <property type="entry name" value="Rossmann-like_a/b/a_fold"/>
</dbReference>
<dbReference type="InterPro" id="IPR011035">
    <property type="entry name" value="Ribosomal_bL25/Gln-tRNA_synth"/>
</dbReference>
<dbReference type="InterPro" id="IPR050132">
    <property type="entry name" value="Gln/Glu-tRNA_Ligase"/>
</dbReference>
<evidence type="ECO:0000313" key="14">
    <source>
        <dbReference type="EMBL" id="KAB8073514.1"/>
    </source>
</evidence>
<evidence type="ECO:0000256" key="10">
    <source>
        <dbReference type="SAM" id="MobiDB-lite"/>
    </source>
</evidence>
<evidence type="ECO:0000256" key="1">
    <source>
        <dbReference type="ARBA" id="ARBA00005594"/>
    </source>
</evidence>
<dbReference type="NCBIfam" id="TIGR00440">
    <property type="entry name" value="glnS"/>
    <property type="match status" value="1"/>
</dbReference>
<dbReference type="Pfam" id="PF03950">
    <property type="entry name" value="tRNA-synt_1c_C"/>
    <property type="match status" value="1"/>
</dbReference>
<feature type="domain" description="Glutamyl/glutaminyl-tRNA synthetase class Ib anti-codon binding" evidence="12">
    <location>
        <begin position="406"/>
        <end position="505"/>
    </location>
</feature>
<dbReference type="InterPro" id="IPR020056">
    <property type="entry name" value="Rbsml_bL25/Gln-tRNA_synth_N"/>
</dbReference>
<dbReference type="Gene3D" id="2.40.240.10">
    <property type="entry name" value="Ribosomal Protein L25, Chain P"/>
    <property type="match status" value="2"/>
</dbReference>
<dbReference type="PROSITE" id="PS00178">
    <property type="entry name" value="AA_TRNA_LIGASE_I"/>
    <property type="match status" value="1"/>
</dbReference>
<dbReference type="FunFam" id="1.10.1160.10:FF:000001">
    <property type="entry name" value="Glutamine--tRNA ligase"/>
    <property type="match status" value="1"/>
</dbReference>
<evidence type="ECO:0000256" key="9">
    <source>
        <dbReference type="RuleBase" id="RU363037"/>
    </source>
</evidence>
<dbReference type="InterPro" id="IPR004514">
    <property type="entry name" value="Gln-tRNA-synth"/>
</dbReference>
<evidence type="ECO:0000313" key="15">
    <source>
        <dbReference type="Proteomes" id="UP000326565"/>
    </source>
</evidence>
<dbReference type="Pfam" id="PF20974">
    <property type="entry name" value="tRNA-synt_1c_C2"/>
    <property type="match status" value="1"/>
</dbReference>
<evidence type="ECO:0000256" key="6">
    <source>
        <dbReference type="ARBA" id="ARBA00022917"/>
    </source>
</evidence>
<dbReference type="SUPFAM" id="SSF50715">
    <property type="entry name" value="Ribosomal protein L25-like"/>
    <property type="match status" value="1"/>
</dbReference>
<protein>
    <recommendedName>
        <fullName evidence="2">glutamine--tRNA ligase</fullName>
        <ecNumber evidence="2">6.1.1.18</ecNumber>
    </recommendedName>
</protein>
<gene>
    <name evidence="14" type="ORF">BDV29DRAFT_175254</name>
</gene>
<dbReference type="Gene3D" id="3.40.50.620">
    <property type="entry name" value="HUPs"/>
    <property type="match status" value="1"/>
</dbReference>
<accession>A0A5N5X207</accession>
<dbReference type="EC" id="6.1.1.18" evidence="2"/>
<evidence type="ECO:0000256" key="5">
    <source>
        <dbReference type="ARBA" id="ARBA00022840"/>
    </source>
</evidence>
<keyword evidence="3 9" id="KW-0436">Ligase</keyword>
<proteinExistence type="inferred from homology"/>
<evidence type="ECO:0000256" key="4">
    <source>
        <dbReference type="ARBA" id="ARBA00022741"/>
    </source>
</evidence>
<name>A0A5N5X207_9EURO</name>
<dbReference type="OrthoDB" id="10250478at2759"/>
<dbReference type="FunFam" id="3.40.50.620:FF:000183">
    <property type="entry name" value="Glutaminyl-tRNA synthetase"/>
    <property type="match status" value="1"/>
</dbReference>
<dbReference type="Proteomes" id="UP000326565">
    <property type="component" value="Unassembled WGS sequence"/>
</dbReference>
<evidence type="ECO:0000259" key="11">
    <source>
        <dbReference type="Pfam" id="PF00749"/>
    </source>
</evidence>
<dbReference type="InterPro" id="IPR020058">
    <property type="entry name" value="Glu/Gln-tRNA-synth_Ib_cat-dom"/>
</dbReference>
<dbReference type="InterPro" id="IPR000924">
    <property type="entry name" value="Glu/Gln-tRNA-synth"/>
</dbReference>
<keyword evidence="5 9" id="KW-0067">ATP-binding</keyword>
<keyword evidence="15" id="KW-1185">Reference proteome</keyword>
<feature type="region of interest" description="Disordered" evidence="10">
    <location>
        <begin position="1"/>
        <end position="69"/>
    </location>
</feature>